<reference evidence="1" key="1">
    <citation type="submission" date="2021-01" db="EMBL/GenBank/DDBJ databases">
        <authorList>
            <consortium name="Genoscope - CEA"/>
            <person name="William W."/>
        </authorList>
    </citation>
    <scope>NUCLEOTIDE SEQUENCE</scope>
</reference>
<name>A0A8S1QAY3_PARPR</name>
<dbReference type="AlphaFoldDB" id="A0A8S1QAY3"/>
<dbReference type="EMBL" id="CAJJDM010000158">
    <property type="protein sequence ID" value="CAD8112899.1"/>
    <property type="molecule type" value="Genomic_DNA"/>
</dbReference>
<evidence type="ECO:0000313" key="2">
    <source>
        <dbReference type="Proteomes" id="UP000688137"/>
    </source>
</evidence>
<evidence type="ECO:0000313" key="1">
    <source>
        <dbReference type="EMBL" id="CAD8112899.1"/>
    </source>
</evidence>
<accession>A0A8S1QAY3</accession>
<sequence>MSTPESLNPAPLTSLGDHSFKKVFEDDYSTGKLNLKLKANTLNSGSANYKGWLDITKMQSKQETKFQFPYKNYTLQIATREDGAKIHVDFGQVAKLSNGNVSLFANAKLGSQNIGNAIVRFGGVTKWNAFTNHLRLEYNASNTIVNGLARIFWKNNEWTFVAAEDIQINGGFGVRRLDFIVGYLQPKYDVYFRHLTSNATTSKPFSKLLSGKLILDFVYRQKQQTLGIENEYNLEKAKLTTLVGITTKLNGLDVKARINTSTAMLGLSGKGKFNEKFNWTFSTELPLDGQWPKKQGVFPIPVGFTIDTSL</sequence>
<proteinExistence type="predicted"/>
<keyword evidence="2" id="KW-1185">Reference proteome</keyword>
<dbReference type="OMA" id="WNDITNH"/>
<dbReference type="Proteomes" id="UP000688137">
    <property type="component" value="Unassembled WGS sequence"/>
</dbReference>
<protein>
    <submittedName>
        <fullName evidence="1">Uncharacterized protein</fullName>
    </submittedName>
</protein>
<organism evidence="1 2">
    <name type="scientific">Paramecium primaurelia</name>
    <dbReference type="NCBI Taxonomy" id="5886"/>
    <lineage>
        <taxon>Eukaryota</taxon>
        <taxon>Sar</taxon>
        <taxon>Alveolata</taxon>
        <taxon>Ciliophora</taxon>
        <taxon>Intramacronucleata</taxon>
        <taxon>Oligohymenophorea</taxon>
        <taxon>Peniculida</taxon>
        <taxon>Parameciidae</taxon>
        <taxon>Paramecium</taxon>
    </lineage>
</organism>
<gene>
    <name evidence="1" type="ORF">PPRIM_AZ9-3.1.T1530059</name>
</gene>
<comment type="caution">
    <text evidence="1">The sequence shown here is derived from an EMBL/GenBank/DDBJ whole genome shotgun (WGS) entry which is preliminary data.</text>
</comment>